<keyword evidence="4" id="KW-0342">GTP-binding</keyword>
<dbReference type="InterPro" id="IPR025121">
    <property type="entry name" value="GTPase_HflX_N"/>
</dbReference>
<dbReference type="PANTHER" id="PTHR10229">
    <property type="entry name" value="GTP-BINDING PROTEIN HFLX"/>
    <property type="match status" value="1"/>
</dbReference>
<dbReference type="InterPro" id="IPR032305">
    <property type="entry name" value="GTP-bd_M"/>
</dbReference>
<dbReference type="Pfam" id="PF01926">
    <property type="entry name" value="MMR_HSR1"/>
    <property type="match status" value="1"/>
</dbReference>
<dbReference type="GO" id="GO:0005737">
    <property type="term" value="C:cytoplasm"/>
    <property type="evidence" value="ECO:0007669"/>
    <property type="project" value="TreeGrafter"/>
</dbReference>
<keyword evidence="2" id="KW-0547">Nucleotide-binding</keyword>
<dbReference type="CDD" id="cd01878">
    <property type="entry name" value="HflX"/>
    <property type="match status" value="1"/>
</dbReference>
<dbReference type="Proteomes" id="UP000515158">
    <property type="component" value="Unplaced"/>
</dbReference>
<dbReference type="OrthoDB" id="10268034at2759"/>
<protein>
    <submittedName>
        <fullName evidence="7">GTP-binding protein 6</fullName>
    </submittedName>
</protein>
<dbReference type="FunFam" id="3.40.50.300:FF:000886">
    <property type="entry name" value="Putative GTP-binding protein 6"/>
    <property type="match status" value="1"/>
</dbReference>
<dbReference type="Pfam" id="PF13167">
    <property type="entry name" value="GTP-bdg_N"/>
    <property type="match status" value="1"/>
</dbReference>
<dbReference type="InterPro" id="IPR006073">
    <property type="entry name" value="GTP-bd"/>
</dbReference>
<evidence type="ECO:0000313" key="7">
    <source>
        <dbReference type="RefSeq" id="XP_034238621.1"/>
    </source>
</evidence>
<dbReference type="Gene3D" id="3.40.50.300">
    <property type="entry name" value="P-loop containing nucleotide triphosphate hydrolases"/>
    <property type="match status" value="1"/>
</dbReference>
<accession>A0A6P8YP21</accession>
<dbReference type="InterPro" id="IPR027417">
    <property type="entry name" value="P-loop_NTPase"/>
</dbReference>
<gene>
    <name evidence="7" type="primary">LOC117643689</name>
</gene>
<reference evidence="7" key="1">
    <citation type="submission" date="2025-08" db="UniProtKB">
        <authorList>
            <consortium name="RefSeq"/>
        </authorList>
    </citation>
    <scope>IDENTIFICATION</scope>
    <source>
        <tissue evidence="7">Total insect</tissue>
    </source>
</reference>
<evidence type="ECO:0000256" key="2">
    <source>
        <dbReference type="ARBA" id="ARBA00022741"/>
    </source>
</evidence>
<dbReference type="InterPro" id="IPR030394">
    <property type="entry name" value="G_HFLX_dom"/>
</dbReference>
<dbReference type="InterPro" id="IPR016496">
    <property type="entry name" value="GTPase_HflX"/>
</dbReference>
<dbReference type="RefSeq" id="XP_034238621.1">
    <property type="nucleotide sequence ID" value="XM_034382730.1"/>
</dbReference>
<keyword evidence="3" id="KW-0460">Magnesium</keyword>
<sequence length="519" mass="59526">MHCATMQRLLYFPKLLSALKQQVKFGTRPGYVCPQKNILEGFQQVRRYSDEWDYDVEKVLQDADFDEFSDRMLRLPQHGHNVFVIQPFVRPFKKSAIKNEMVQEAALTSPQLQLEEALALINTLPRWKAVDSIILGVNHFKSSTFFGSGQIDRLKNIVGQSKNISAVFVNVDILRVKQIIELELALKVPVFDRYTIVIQIFRHHAVTKESKLQIALAEIPYLKQCVKGFPKGLSDRLASGRFVGGTEGMLPETRKELLSQREQKLKKAVSFLKQHRQRVRNDPKNIYPIVAVMGYTNAGKTSLIKALTGTEKLEPRNQLFATLDVTKHKGNLPCSLEVLYVDTVGFITDIPTELFESFTATLEDAAHANVILHVWDVSNPDFRKQQEHVMKTLLSLNFGENLEKRLFVVGNKVDRISENELSDLKKAQPNTCFVSTKTGFGMEEMLHKLEKLTLQASGRTRIKLRVKAYGEEFEWIRRELPVEDMQLDSEYKYAIFTVLVLRSQLEIFKHKFVKKNNVG</sequence>
<evidence type="ECO:0000256" key="1">
    <source>
        <dbReference type="ARBA" id="ARBA00022723"/>
    </source>
</evidence>
<keyword evidence="1" id="KW-0479">Metal-binding</keyword>
<dbReference type="GO" id="GO:0043022">
    <property type="term" value="F:ribosome binding"/>
    <property type="evidence" value="ECO:0007669"/>
    <property type="project" value="TreeGrafter"/>
</dbReference>
<dbReference type="GO" id="GO:0005525">
    <property type="term" value="F:GTP binding"/>
    <property type="evidence" value="ECO:0007669"/>
    <property type="project" value="UniProtKB-KW"/>
</dbReference>
<dbReference type="PROSITE" id="PS51705">
    <property type="entry name" value="G_HFLX"/>
    <property type="match status" value="1"/>
</dbReference>
<dbReference type="FunCoup" id="A0A6P8YP21">
    <property type="interactions" value="305"/>
</dbReference>
<dbReference type="InParanoid" id="A0A6P8YP21"/>
<evidence type="ECO:0000259" key="5">
    <source>
        <dbReference type="PROSITE" id="PS51705"/>
    </source>
</evidence>
<organism evidence="7">
    <name type="scientific">Thrips palmi</name>
    <name type="common">Melon thrips</name>
    <dbReference type="NCBI Taxonomy" id="161013"/>
    <lineage>
        <taxon>Eukaryota</taxon>
        <taxon>Metazoa</taxon>
        <taxon>Ecdysozoa</taxon>
        <taxon>Arthropoda</taxon>
        <taxon>Hexapoda</taxon>
        <taxon>Insecta</taxon>
        <taxon>Pterygota</taxon>
        <taxon>Neoptera</taxon>
        <taxon>Paraneoptera</taxon>
        <taxon>Thysanoptera</taxon>
        <taxon>Terebrantia</taxon>
        <taxon>Thripoidea</taxon>
        <taxon>Thripidae</taxon>
        <taxon>Thrips</taxon>
    </lineage>
</organism>
<proteinExistence type="predicted"/>
<dbReference type="Gene3D" id="3.40.50.11060">
    <property type="entry name" value="GTPase HflX, N-terminal domain"/>
    <property type="match status" value="1"/>
</dbReference>
<name>A0A6P8YP21_THRPL</name>
<dbReference type="NCBIfam" id="TIGR03156">
    <property type="entry name" value="GTP_HflX"/>
    <property type="match status" value="1"/>
</dbReference>
<evidence type="ECO:0000256" key="4">
    <source>
        <dbReference type="ARBA" id="ARBA00023134"/>
    </source>
</evidence>
<evidence type="ECO:0000313" key="6">
    <source>
        <dbReference type="Proteomes" id="UP000515158"/>
    </source>
</evidence>
<dbReference type="Pfam" id="PF16360">
    <property type="entry name" value="GTP-bdg_M"/>
    <property type="match status" value="1"/>
</dbReference>
<evidence type="ECO:0000256" key="3">
    <source>
        <dbReference type="ARBA" id="ARBA00022842"/>
    </source>
</evidence>
<dbReference type="PANTHER" id="PTHR10229:SF0">
    <property type="entry name" value="GTP-BINDING PROTEIN 6-RELATED"/>
    <property type="match status" value="1"/>
</dbReference>
<feature type="domain" description="Hflx-type G" evidence="5">
    <location>
        <begin position="288"/>
        <end position="457"/>
    </location>
</feature>
<dbReference type="SUPFAM" id="SSF52540">
    <property type="entry name" value="P-loop containing nucleoside triphosphate hydrolases"/>
    <property type="match status" value="1"/>
</dbReference>
<dbReference type="KEGG" id="tpal:117643689"/>
<dbReference type="InterPro" id="IPR042108">
    <property type="entry name" value="GTPase_HflX_N_sf"/>
</dbReference>
<dbReference type="GeneID" id="117643689"/>
<dbReference type="GO" id="GO:0046872">
    <property type="term" value="F:metal ion binding"/>
    <property type="evidence" value="ECO:0007669"/>
    <property type="project" value="UniProtKB-KW"/>
</dbReference>
<dbReference type="AlphaFoldDB" id="A0A6P8YP21"/>
<keyword evidence="6" id="KW-1185">Reference proteome</keyword>